<dbReference type="STRING" id="265072.Mfla_0713"/>
<dbReference type="Pfam" id="PF13642">
    <property type="entry name" value="DUF4144"/>
    <property type="match status" value="1"/>
</dbReference>
<accession>Q1H3F6</accession>
<keyword evidence="2" id="KW-1185">Reference proteome</keyword>
<dbReference type="EMBL" id="CP000284">
    <property type="protein sequence ID" value="ABE48981.1"/>
    <property type="molecule type" value="Genomic_DNA"/>
</dbReference>
<gene>
    <name evidence="1" type="ordered locus">Mfla_0713</name>
</gene>
<sequence length="105" mass="11321">MTSPLPTWPALIQHPGDAELEFIPDAAAFDTWQLTSTPATLIDKEGKTYVIDRDKRLIMKGLASLEEILALIRAHAILEGICCTPKLGAPDIPTALTILSSIVKG</sequence>
<dbReference type="KEGG" id="mfa:Mfla_0713"/>
<dbReference type="HOGENOM" id="CLU_158707_1_0_4"/>
<evidence type="ECO:0000313" key="1">
    <source>
        <dbReference type="EMBL" id="ABE48981.1"/>
    </source>
</evidence>
<name>Q1H3F6_METFK</name>
<proteinExistence type="predicted"/>
<reference evidence="1 2" key="1">
    <citation type="submission" date="2006-03" db="EMBL/GenBank/DDBJ databases">
        <title>Complete sequence of Methylobacillus flagellatus KT.</title>
        <authorList>
            <consortium name="US DOE Joint Genome Institute"/>
            <person name="Copeland A."/>
            <person name="Lucas S."/>
            <person name="Lapidus A."/>
            <person name="Barry K."/>
            <person name="Detter J.C."/>
            <person name="Glavina del Rio T."/>
            <person name="Hammon N."/>
            <person name="Israni S."/>
            <person name="Dalin E."/>
            <person name="Tice H."/>
            <person name="Pitluck S."/>
            <person name="Brettin T."/>
            <person name="Bruce D."/>
            <person name="Han C."/>
            <person name="Tapia R."/>
            <person name="Saunders E."/>
            <person name="Gilna P."/>
            <person name="Schmutz J."/>
            <person name="Larimer F."/>
            <person name="Land M."/>
            <person name="Kyrpides N."/>
            <person name="Anderson I."/>
            <person name="Richardson P."/>
        </authorList>
    </citation>
    <scope>NUCLEOTIDE SEQUENCE [LARGE SCALE GENOMIC DNA]</scope>
    <source>
        <strain evidence="2">KT / ATCC 51484 / DSM 6875</strain>
    </source>
</reference>
<dbReference type="Proteomes" id="UP000002440">
    <property type="component" value="Chromosome"/>
</dbReference>
<dbReference type="Gene3D" id="2.40.10.320">
    <property type="entry name" value="Uncharacterised protein PF13642 yp_926445, N-terminal domain"/>
    <property type="match status" value="1"/>
</dbReference>
<dbReference type="InterPro" id="IPR025284">
    <property type="entry name" value="DUF4144"/>
</dbReference>
<protein>
    <submittedName>
        <fullName evidence="1">Uncharacterized protein</fullName>
    </submittedName>
</protein>
<dbReference type="Gene3D" id="1.10.8.650">
    <property type="entry name" value="Uncharacterised protein PF13642 yp_926445, C-terminal domain"/>
    <property type="match status" value="1"/>
</dbReference>
<dbReference type="RefSeq" id="WP_011479078.1">
    <property type="nucleotide sequence ID" value="NC_007947.1"/>
</dbReference>
<organism evidence="1 2">
    <name type="scientific">Methylobacillus flagellatus (strain ATCC 51484 / DSM 6875 / VKM B-1610 / KT)</name>
    <dbReference type="NCBI Taxonomy" id="265072"/>
    <lineage>
        <taxon>Bacteria</taxon>
        <taxon>Pseudomonadati</taxon>
        <taxon>Pseudomonadota</taxon>
        <taxon>Betaproteobacteria</taxon>
        <taxon>Nitrosomonadales</taxon>
        <taxon>Methylophilaceae</taxon>
        <taxon>Methylobacillus</taxon>
    </lineage>
</organism>
<dbReference type="OrthoDB" id="8537678at2"/>
<evidence type="ECO:0000313" key="2">
    <source>
        <dbReference type="Proteomes" id="UP000002440"/>
    </source>
</evidence>
<dbReference type="AlphaFoldDB" id="Q1H3F6"/>